<dbReference type="PANTHER" id="PTHR43046">
    <property type="entry name" value="GDP-MANNOSE MANNOSYL HYDROLASE"/>
    <property type="match status" value="1"/>
</dbReference>
<feature type="domain" description="Nudix hydrolase" evidence="3">
    <location>
        <begin position="7"/>
        <end position="136"/>
    </location>
</feature>
<keyword evidence="2" id="KW-0378">Hydrolase</keyword>
<dbReference type="Pfam" id="PF00293">
    <property type="entry name" value="NUDIX"/>
    <property type="match status" value="1"/>
</dbReference>
<dbReference type="EMBL" id="JBBPCC010000003">
    <property type="protein sequence ID" value="MEK8127770.1"/>
    <property type="molecule type" value="Genomic_DNA"/>
</dbReference>
<keyword evidence="5" id="KW-1185">Reference proteome</keyword>
<dbReference type="CDD" id="cd04683">
    <property type="entry name" value="NUDIX_Hydrolase"/>
    <property type="match status" value="1"/>
</dbReference>
<dbReference type="InterPro" id="IPR015797">
    <property type="entry name" value="NUDIX_hydrolase-like_dom_sf"/>
</dbReference>
<dbReference type="PANTHER" id="PTHR43046:SF16">
    <property type="entry name" value="ADP-RIBOSE PYROPHOSPHATASE YJHB-RELATED"/>
    <property type="match status" value="1"/>
</dbReference>
<dbReference type="SUPFAM" id="SSF55811">
    <property type="entry name" value="Nudix"/>
    <property type="match status" value="1"/>
</dbReference>
<dbReference type="PROSITE" id="PS51462">
    <property type="entry name" value="NUDIX"/>
    <property type="match status" value="1"/>
</dbReference>
<protein>
    <submittedName>
        <fullName evidence="4">NUDIX domain-containing protein</fullName>
    </submittedName>
</protein>
<dbReference type="Proteomes" id="UP001469365">
    <property type="component" value="Unassembled WGS sequence"/>
</dbReference>
<reference evidence="4 5" key="1">
    <citation type="submission" date="2024-04" db="EMBL/GenBank/DDBJ databases">
        <title>draft genome sequnece of Paenibacillus filicis.</title>
        <authorList>
            <person name="Kim D.-U."/>
        </authorList>
    </citation>
    <scope>NUCLEOTIDE SEQUENCE [LARGE SCALE GENOMIC DNA]</scope>
    <source>
        <strain evidence="4 5">KACC14197</strain>
    </source>
</reference>
<dbReference type="Gene3D" id="3.90.79.10">
    <property type="entry name" value="Nucleoside Triphosphate Pyrophosphohydrolase"/>
    <property type="match status" value="1"/>
</dbReference>
<name>A0ABU9DI67_9BACL</name>
<gene>
    <name evidence="4" type="ORF">WMW72_07545</name>
</gene>
<evidence type="ECO:0000256" key="2">
    <source>
        <dbReference type="ARBA" id="ARBA00022801"/>
    </source>
</evidence>
<dbReference type="InterPro" id="IPR000086">
    <property type="entry name" value="NUDIX_hydrolase_dom"/>
</dbReference>
<dbReference type="PROSITE" id="PS00893">
    <property type="entry name" value="NUDIX_BOX"/>
    <property type="match status" value="1"/>
</dbReference>
<evidence type="ECO:0000256" key="1">
    <source>
        <dbReference type="ARBA" id="ARBA00001946"/>
    </source>
</evidence>
<sequence>MSNSWFRLHSAVYLLFIQEGEILLLRRANTGFQDEKFSLVAGKLDGGEDVWQAAIREAYEESGLVVRREDLEVALVLHRNSDSGEWIDFFLTVRSWEGEPSNREPDKCSEMDWFPVDSLPSDTIEYVRRAIDKIRRGEGVYDSIGFDT</sequence>
<evidence type="ECO:0000313" key="4">
    <source>
        <dbReference type="EMBL" id="MEK8127770.1"/>
    </source>
</evidence>
<evidence type="ECO:0000313" key="5">
    <source>
        <dbReference type="Proteomes" id="UP001469365"/>
    </source>
</evidence>
<accession>A0ABU9DI67</accession>
<organism evidence="4 5">
    <name type="scientific">Paenibacillus filicis</name>
    <dbReference type="NCBI Taxonomy" id="669464"/>
    <lineage>
        <taxon>Bacteria</taxon>
        <taxon>Bacillati</taxon>
        <taxon>Bacillota</taxon>
        <taxon>Bacilli</taxon>
        <taxon>Bacillales</taxon>
        <taxon>Paenibacillaceae</taxon>
        <taxon>Paenibacillus</taxon>
    </lineage>
</organism>
<proteinExistence type="predicted"/>
<dbReference type="RefSeq" id="WP_341414820.1">
    <property type="nucleotide sequence ID" value="NZ_JBBPCC010000003.1"/>
</dbReference>
<comment type="caution">
    <text evidence="4">The sequence shown here is derived from an EMBL/GenBank/DDBJ whole genome shotgun (WGS) entry which is preliminary data.</text>
</comment>
<evidence type="ECO:0000259" key="3">
    <source>
        <dbReference type="PROSITE" id="PS51462"/>
    </source>
</evidence>
<dbReference type="InterPro" id="IPR020084">
    <property type="entry name" value="NUDIX_hydrolase_CS"/>
</dbReference>
<comment type="cofactor">
    <cofactor evidence="1">
        <name>Mg(2+)</name>
        <dbReference type="ChEBI" id="CHEBI:18420"/>
    </cofactor>
</comment>